<keyword evidence="1" id="KW-0808">Transferase</keyword>
<keyword evidence="5" id="KW-1185">Reference proteome</keyword>
<dbReference type="InterPro" id="IPR000182">
    <property type="entry name" value="GNAT_dom"/>
</dbReference>
<dbReference type="PROSITE" id="PS51186">
    <property type="entry name" value="GNAT"/>
    <property type="match status" value="1"/>
</dbReference>
<evidence type="ECO:0000313" key="5">
    <source>
        <dbReference type="Proteomes" id="UP000295341"/>
    </source>
</evidence>
<proteinExistence type="predicted"/>
<evidence type="ECO:0000256" key="2">
    <source>
        <dbReference type="ARBA" id="ARBA00023315"/>
    </source>
</evidence>
<dbReference type="InterPro" id="IPR016181">
    <property type="entry name" value="Acyl_CoA_acyltransferase"/>
</dbReference>
<evidence type="ECO:0000259" key="3">
    <source>
        <dbReference type="PROSITE" id="PS51186"/>
    </source>
</evidence>
<reference evidence="4 5" key="1">
    <citation type="submission" date="2019-03" db="EMBL/GenBank/DDBJ databases">
        <title>Genomic Encyclopedia of Type Strains, Phase IV (KMG-IV): sequencing the most valuable type-strain genomes for metagenomic binning, comparative biology and taxonomic classification.</title>
        <authorList>
            <person name="Goeker M."/>
        </authorList>
    </citation>
    <scope>NUCLEOTIDE SEQUENCE [LARGE SCALE GENOMIC DNA]</scope>
    <source>
        <strain evidence="4 5">DSM 26377</strain>
    </source>
</reference>
<protein>
    <submittedName>
        <fullName evidence="4">Ribosomal protein S18 acetylase RimI-like enzyme</fullName>
    </submittedName>
</protein>
<evidence type="ECO:0000256" key="1">
    <source>
        <dbReference type="ARBA" id="ARBA00022679"/>
    </source>
</evidence>
<comment type="caution">
    <text evidence="4">The sequence shown here is derived from an EMBL/GenBank/DDBJ whole genome shotgun (WGS) entry which is preliminary data.</text>
</comment>
<dbReference type="Gene3D" id="3.40.630.30">
    <property type="match status" value="1"/>
</dbReference>
<name>A0A4R7PEW6_9GAMM</name>
<keyword evidence="2" id="KW-0012">Acyltransferase</keyword>
<evidence type="ECO:0000313" key="4">
    <source>
        <dbReference type="EMBL" id="TDU31860.1"/>
    </source>
</evidence>
<gene>
    <name evidence="4" type="ORF">DFR24_1243</name>
</gene>
<keyword evidence="4" id="KW-0689">Ribosomal protein</keyword>
<dbReference type="Pfam" id="PF13508">
    <property type="entry name" value="Acetyltransf_7"/>
    <property type="match status" value="1"/>
</dbReference>
<accession>A0A4R7PEW6</accession>
<dbReference type="GO" id="GO:0016747">
    <property type="term" value="F:acyltransferase activity, transferring groups other than amino-acyl groups"/>
    <property type="evidence" value="ECO:0007669"/>
    <property type="project" value="InterPro"/>
</dbReference>
<dbReference type="PANTHER" id="PTHR43877">
    <property type="entry name" value="AMINOALKYLPHOSPHONATE N-ACETYLTRANSFERASE-RELATED-RELATED"/>
    <property type="match status" value="1"/>
</dbReference>
<dbReference type="GO" id="GO:0005840">
    <property type="term" value="C:ribosome"/>
    <property type="evidence" value="ECO:0007669"/>
    <property type="project" value="UniProtKB-KW"/>
</dbReference>
<feature type="domain" description="N-acetyltransferase" evidence="3">
    <location>
        <begin position="4"/>
        <end position="167"/>
    </location>
</feature>
<dbReference type="SUPFAM" id="SSF55729">
    <property type="entry name" value="Acyl-CoA N-acyltransferases (Nat)"/>
    <property type="match status" value="1"/>
</dbReference>
<dbReference type="EMBL" id="SOBT01000008">
    <property type="protein sequence ID" value="TDU31860.1"/>
    <property type="molecule type" value="Genomic_DNA"/>
</dbReference>
<sequence>MNPDDVRPARHDDAEDIARLVNAAYRPGSGAAGWTHEGAIVGGPRVTAAQILDALQQASTVILVARSGDGIVACVQLQKAAEICHLGLLAVDPERQGQDVGKQLLSHAEAHASETMNCRTVRIAVLSQRPELMAFYVRRGYRTVGAVSDYPIASGVGTPLVNGLTVETLDKPLPPSP</sequence>
<organism evidence="4 5">
    <name type="scientific">Panacagrimonas perspica</name>
    <dbReference type="NCBI Taxonomy" id="381431"/>
    <lineage>
        <taxon>Bacteria</taxon>
        <taxon>Pseudomonadati</taxon>
        <taxon>Pseudomonadota</taxon>
        <taxon>Gammaproteobacteria</taxon>
        <taxon>Nevskiales</taxon>
        <taxon>Nevskiaceae</taxon>
        <taxon>Panacagrimonas</taxon>
    </lineage>
</organism>
<dbReference type="AlphaFoldDB" id="A0A4R7PEW6"/>
<dbReference type="CDD" id="cd04301">
    <property type="entry name" value="NAT_SF"/>
    <property type="match status" value="1"/>
</dbReference>
<dbReference type="InterPro" id="IPR050832">
    <property type="entry name" value="Bact_Acetyltransf"/>
</dbReference>
<dbReference type="RefSeq" id="WP_162851074.1">
    <property type="nucleotide sequence ID" value="NZ_MWIN01000012.1"/>
</dbReference>
<keyword evidence="4" id="KW-0687">Ribonucleoprotein</keyword>
<dbReference type="Proteomes" id="UP000295341">
    <property type="component" value="Unassembled WGS sequence"/>
</dbReference>